<dbReference type="InParanoid" id="D8FGD5"/>
<gene>
    <name evidence="1" type="ORF">AGOS_AER178WA</name>
</gene>
<proteinExistence type="predicted"/>
<dbReference type="Proteomes" id="UP000000591">
    <property type="component" value="Chromosome V"/>
</dbReference>
<name>D8FGD5_EREGS</name>
<evidence type="ECO:0000313" key="1">
    <source>
        <dbReference type="EMBL" id="ADJ41778.1"/>
    </source>
</evidence>
<reference evidence="2" key="2">
    <citation type="journal article" date="2013" name="G3 (Bethesda)">
        <title>Genomes of Ashbya fungi isolated from insects reveal four mating-type loci, numerous translocations, lack of transposons, and distinct gene duplications.</title>
        <authorList>
            <person name="Dietrich F.S."/>
            <person name="Voegeli S."/>
            <person name="Kuo S."/>
            <person name="Philippsen P."/>
        </authorList>
    </citation>
    <scope>GENOME REANNOTATION</scope>
    <source>
        <strain evidence="2">ATCC 10895 / CBS 109.51 / FGSC 9923 / NRRL Y-1056</strain>
    </source>
</reference>
<dbReference type="KEGG" id="ago:AGOS_AER178WA"/>
<dbReference type="RefSeq" id="NP_001342271.1">
    <property type="nucleotide sequence ID" value="NM_001355329.1"/>
</dbReference>
<keyword evidence="2" id="KW-1185">Reference proteome</keyword>
<reference evidence="1 2" key="1">
    <citation type="journal article" date="2004" name="Science">
        <title>The Ashbya gossypii genome as a tool for mapping the ancient Saccharomyces cerevisiae genome.</title>
        <authorList>
            <person name="Dietrich F.S."/>
            <person name="Voegeli S."/>
            <person name="Brachat S."/>
            <person name="Lerch A."/>
            <person name="Gates K."/>
            <person name="Steiner S."/>
            <person name="Mohr C."/>
            <person name="Pohlmann R."/>
            <person name="Luedi P."/>
            <person name="Choi S."/>
            <person name="Wing R.A."/>
            <person name="Flavier A."/>
            <person name="Gaffney T.D."/>
            <person name="Philippsen P."/>
        </authorList>
    </citation>
    <scope>NUCLEOTIDE SEQUENCE [LARGE SCALE GENOMIC DNA]</scope>
    <source>
        <strain evidence="2">ATCC 10895 / CBS 109.51 / FGSC 9923 / NRRL Y-1056</strain>
    </source>
</reference>
<dbReference type="HOGENOM" id="CLU_2527025_0_0_1"/>
<sequence>MDLMVINKDDWVYVQSEGDHSGDHTYFESTITSSLRDTKRHALFPPIVREQFIQGKDMCLPIYHDGIKEQAALEYDGTGALCGL</sequence>
<accession>D8FGD5</accession>
<dbReference type="GeneID" id="9487593"/>
<dbReference type="EMBL" id="AE016818">
    <property type="protein sequence ID" value="ADJ41778.1"/>
    <property type="molecule type" value="Genomic_DNA"/>
</dbReference>
<organism evidence="1 2">
    <name type="scientific">Eremothecium gossypii (strain ATCC 10895 / CBS 109.51 / FGSC 9923 / NRRL Y-1056)</name>
    <name type="common">Yeast</name>
    <name type="synonym">Ashbya gossypii</name>
    <dbReference type="NCBI Taxonomy" id="284811"/>
    <lineage>
        <taxon>Eukaryota</taxon>
        <taxon>Fungi</taxon>
        <taxon>Dikarya</taxon>
        <taxon>Ascomycota</taxon>
        <taxon>Saccharomycotina</taxon>
        <taxon>Saccharomycetes</taxon>
        <taxon>Saccharomycetales</taxon>
        <taxon>Saccharomycetaceae</taxon>
        <taxon>Eremothecium</taxon>
    </lineage>
</organism>
<dbReference type="OrthoDB" id="4039380at2759"/>
<evidence type="ECO:0000313" key="2">
    <source>
        <dbReference type="Proteomes" id="UP000000591"/>
    </source>
</evidence>
<dbReference type="AlphaFoldDB" id="D8FGD5"/>
<protein>
    <submittedName>
        <fullName evidence="1">AER178W-Ap</fullName>
    </submittedName>
</protein>